<evidence type="ECO:0000313" key="2">
    <source>
        <dbReference type="Proteomes" id="UP001445335"/>
    </source>
</evidence>
<sequence>MNYIGSLWAQSGEAGLEDLEAILSAPPPALGAESSRTAPRATGEWVPALGGLGLGSTLGGVEATTVAATLLGAAAGGAVAGPWGVTAGAKSGALIVAAGASACGAAHHCYLHGWPSRLHGREKQGCVDTTFGK</sequence>
<evidence type="ECO:0000313" key="1">
    <source>
        <dbReference type="EMBL" id="KAK9833437.1"/>
    </source>
</evidence>
<proteinExistence type="predicted"/>
<keyword evidence="2" id="KW-1185">Reference proteome</keyword>
<dbReference type="Proteomes" id="UP001445335">
    <property type="component" value="Unassembled WGS sequence"/>
</dbReference>
<organism evidence="1 2">
    <name type="scientific">Elliptochloris bilobata</name>
    <dbReference type="NCBI Taxonomy" id="381761"/>
    <lineage>
        <taxon>Eukaryota</taxon>
        <taxon>Viridiplantae</taxon>
        <taxon>Chlorophyta</taxon>
        <taxon>core chlorophytes</taxon>
        <taxon>Trebouxiophyceae</taxon>
        <taxon>Trebouxiophyceae incertae sedis</taxon>
        <taxon>Elliptochloris clade</taxon>
        <taxon>Elliptochloris</taxon>
    </lineage>
</organism>
<dbReference type="AlphaFoldDB" id="A0AAW1RI69"/>
<reference evidence="1 2" key="1">
    <citation type="journal article" date="2024" name="Nat. Commun.">
        <title>Phylogenomics reveals the evolutionary origins of lichenization in chlorophyte algae.</title>
        <authorList>
            <person name="Puginier C."/>
            <person name="Libourel C."/>
            <person name="Otte J."/>
            <person name="Skaloud P."/>
            <person name="Haon M."/>
            <person name="Grisel S."/>
            <person name="Petersen M."/>
            <person name="Berrin J.G."/>
            <person name="Delaux P.M."/>
            <person name="Dal Grande F."/>
            <person name="Keller J."/>
        </authorList>
    </citation>
    <scope>NUCLEOTIDE SEQUENCE [LARGE SCALE GENOMIC DNA]</scope>
    <source>
        <strain evidence="1 2">SAG 245.80</strain>
    </source>
</reference>
<protein>
    <submittedName>
        <fullName evidence="1">Uncharacterized protein</fullName>
    </submittedName>
</protein>
<dbReference type="EMBL" id="JALJOU010000036">
    <property type="protein sequence ID" value="KAK9833437.1"/>
    <property type="molecule type" value="Genomic_DNA"/>
</dbReference>
<comment type="caution">
    <text evidence="1">The sequence shown here is derived from an EMBL/GenBank/DDBJ whole genome shotgun (WGS) entry which is preliminary data.</text>
</comment>
<accession>A0AAW1RI69</accession>
<gene>
    <name evidence="1" type="ORF">WJX81_005436</name>
</gene>
<name>A0AAW1RI69_9CHLO</name>